<keyword evidence="3" id="KW-0813">Transport</keyword>
<evidence type="ECO:0000256" key="8">
    <source>
        <dbReference type="ARBA" id="ARBA00023053"/>
    </source>
</evidence>
<evidence type="ECO:0000256" key="11">
    <source>
        <dbReference type="ARBA" id="ARBA00023201"/>
    </source>
</evidence>
<evidence type="ECO:0000256" key="7">
    <source>
        <dbReference type="ARBA" id="ARBA00022989"/>
    </source>
</evidence>
<keyword evidence="8" id="KW-0915">Sodium</keyword>
<keyword evidence="4" id="KW-1003">Cell membrane</keyword>
<dbReference type="InterPro" id="IPR038377">
    <property type="entry name" value="Na/Glc_symporter_sf"/>
</dbReference>
<feature type="transmembrane region" description="Helical" evidence="13">
    <location>
        <begin position="187"/>
        <end position="208"/>
    </location>
</feature>
<comment type="similarity">
    <text evidence="2 12">Belongs to the sodium:solute symporter (SSF) (TC 2.A.21) family.</text>
</comment>
<dbReference type="Pfam" id="PF00474">
    <property type="entry name" value="SSF"/>
    <property type="match status" value="1"/>
</dbReference>
<keyword evidence="9" id="KW-0406">Ion transport</keyword>
<evidence type="ECO:0000256" key="10">
    <source>
        <dbReference type="ARBA" id="ARBA00023136"/>
    </source>
</evidence>
<dbReference type="PROSITE" id="PS50283">
    <property type="entry name" value="NA_SOLUT_SYMP_3"/>
    <property type="match status" value="1"/>
</dbReference>
<organism evidence="14">
    <name type="scientific">Ignisphaera aggregans</name>
    <dbReference type="NCBI Taxonomy" id="334771"/>
    <lineage>
        <taxon>Archaea</taxon>
        <taxon>Thermoproteota</taxon>
        <taxon>Thermoprotei</taxon>
        <taxon>Desulfurococcales</taxon>
        <taxon>Desulfurococcaceae</taxon>
        <taxon>Ignisphaera</taxon>
    </lineage>
</organism>
<sequence length="493" mass="53240">MIVVLTLDQIIIGVAIGIAIALGFAGQRYSKTLHGYIFANKSLGPWLLSFSIMATYYSAASFLGGGGLTYLYNLGFGAWLTAWHVIGVSLLWLLIASKLYAYMAQHNVSTIPEFIEHRYRSKVARYTAVVVMFLLFVFYLVSVYKGGAIVLSAVYDISYTVALLLLALPVTIYIVVGGLRSTAINNLYLGIMMLTAATLSFSYVMTYVGGPVEGLRQLSNMTIAGKLPGSLWLKINGAGPQPVVEKGMLVPLIMSVTFSIGMAQIALPNMLVQFYAAKNERAVERGKLIGPILVALYAMLMFSLGAFCHLVIDSRIGNEKVLQLMKDTDWVIPTAVNIIVPEGVRGLILAGPVAASMSTIAITVLVMVTTLVKDVVQPLTKLSDEIALTLSKILAVVVALLPIPFALLQEKLIVDIVAAAFGTIFAAFIGPVTIGLFWRKGCREGAIASMISGTATGILWYIFVYRSTWIYPTVPAIAVALASYIIPSALKRQ</sequence>
<dbReference type="Gene3D" id="1.20.1730.10">
    <property type="entry name" value="Sodium/glucose cotransporter"/>
    <property type="match status" value="1"/>
</dbReference>
<keyword evidence="6" id="KW-0769">Symport</keyword>
<comment type="subcellular location">
    <subcellularLocation>
        <location evidence="1">Cell membrane</location>
        <topology evidence="1">Multi-pass membrane protein</topology>
    </subcellularLocation>
</comment>
<feature type="transmembrane region" description="Helical" evidence="13">
    <location>
        <begin position="389"/>
        <end position="407"/>
    </location>
</feature>
<evidence type="ECO:0000256" key="2">
    <source>
        <dbReference type="ARBA" id="ARBA00006434"/>
    </source>
</evidence>
<dbReference type="GO" id="GO:0006814">
    <property type="term" value="P:sodium ion transport"/>
    <property type="evidence" value="ECO:0007669"/>
    <property type="project" value="UniProtKB-KW"/>
</dbReference>
<proteinExistence type="inferred from homology"/>
<dbReference type="AlphaFoldDB" id="A0A7C4BC93"/>
<dbReference type="GO" id="GO:0015293">
    <property type="term" value="F:symporter activity"/>
    <property type="evidence" value="ECO:0007669"/>
    <property type="project" value="UniProtKB-KW"/>
</dbReference>
<feature type="transmembrane region" description="Helical" evidence="13">
    <location>
        <begin position="78"/>
        <end position="102"/>
    </location>
</feature>
<feature type="transmembrane region" description="Helical" evidence="13">
    <location>
        <begin position="445"/>
        <end position="463"/>
    </location>
</feature>
<keyword evidence="10 13" id="KW-0472">Membrane</keyword>
<dbReference type="InterPro" id="IPR050277">
    <property type="entry name" value="Sodium:Solute_Symporter"/>
</dbReference>
<evidence type="ECO:0000256" key="12">
    <source>
        <dbReference type="RuleBase" id="RU362091"/>
    </source>
</evidence>
<feature type="transmembrane region" description="Helical" evidence="13">
    <location>
        <begin position="469"/>
        <end position="490"/>
    </location>
</feature>
<keyword evidence="7 13" id="KW-1133">Transmembrane helix</keyword>
<comment type="caution">
    <text evidence="14">The sequence shown here is derived from an EMBL/GenBank/DDBJ whole genome shotgun (WGS) entry which is preliminary data.</text>
</comment>
<evidence type="ECO:0000256" key="3">
    <source>
        <dbReference type="ARBA" id="ARBA00022448"/>
    </source>
</evidence>
<keyword evidence="5 13" id="KW-0812">Transmembrane</keyword>
<evidence type="ECO:0008006" key="15">
    <source>
        <dbReference type="Google" id="ProtNLM"/>
    </source>
</evidence>
<feature type="transmembrane region" description="Helical" evidence="13">
    <location>
        <begin position="248"/>
        <end position="267"/>
    </location>
</feature>
<evidence type="ECO:0000256" key="5">
    <source>
        <dbReference type="ARBA" id="ARBA00022692"/>
    </source>
</evidence>
<protein>
    <recommendedName>
        <fullName evidence="15">Sodium/proline symporter</fullName>
    </recommendedName>
</protein>
<feature type="transmembrane region" description="Helical" evidence="13">
    <location>
        <begin position="6"/>
        <end position="25"/>
    </location>
</feature>
<gene>
    <name evidence="14" type="ORF">ENV14_03885</name>
</gene>
<feature type="transmembrane region" description="Helical" evidence="13">
    <location>
        <begin position="413"/>
        <end position="438"/>
    </location>
</feature>
<dbReference type="EMBL" id="DTFF01000037">
    <property type="protein sequence ID" value="HGI87515.1"/>
    <property type="molecule type" value="Genomic_DNA"/>
</dbReference>
<feature type="transmembrane region" description="Helical" evidence="13">
    <location>
        <begin position="288"/>
        <end position="312"/>
    </location>
</feature>
<evidence type="ECO:0000256" key="9">
    <source>
        <dbReference type="ARBA" id="ARBA00023065"/>
    </source>
</evidence>
<evidence type="ECO:0000256" key="13">
    <source>
        <dbReference type="SAM" id="Phobius"/>
    </source>
</evidence>
<evidence type="ECO:0000313" key="14">
    <source>
        <dbReference type="EMBL" id="HGI87515.1"/>
    </source>
</evidence>
<dbReference type="GO" id="GO:0005886">
    <property type="term" value="C:plasma membrane"/>
    <property type="evidence" value="ECO:0007669"/>
    <property type="project" value="UniProtKB-SubCell"/>
</dbReference>
<dbReference type="PANTHER" id="PTHR48086:SF3">
    <property type="entry name" value="SODIUM_PROLINE SYMPORTER"/>
    <property type="match status" value="1"/>
</dbReference>
<feature type="transmembrane region" description="Helical" evidence="13">
    <location>
        <begin position="123"/>
        <end position="141"/>
    </location>
</feature>
<evidence type="ECO:0000256" key="6">
    <source>
        <dbReference type="ARBA" id="ARBA00022847"/>
    </source>
</evidence>
<accession>A0A7C4BC93</accession>
<dbReference type="PANTHER" id="PTHR48086">
    <property type="entry name" value="SODIUM/PROLINE SYMPORTER-RELATED"/>
    <property type="match status" value="1"/>
</dbReference>
<name>A0A7C4BC93_9CREN</name>
<keyword evidence="11" id="KW-0739">Sodium transport</keyword>
<feature type="transmembrane region" description="Helical" evidence="13">
    <location>
        <begin position="347"/>
        <end position="368"/>
    </location>
</feature>
<feature type="transmembrane region" description="Helical" evidence="13">
    <location>
        <begin position="46"/>
        <end position="72"/>
    </location>
</feature>
<dbReference type="InterPro" id="IPR001734">
    <property type="entry name" value="Na/solute_symporter"/>
</dbReference>
<reference evidence="14" key="1">
    <citation type="journal article" date="2020" name="mSystems">
        <title>Genome- and Community-Level Interaction Insights into Carbon Utilization and Element Cycling Functions of Hydrothermarchaeota in Hydrothermal Sediment.</title>
        <authorList>
            <person name="Zhou Z."/>
            <person name="Liu Y."/>
            <person name="Xu W."/>
            <person name="Pan J."/>
            <person name="Luo Z.H."/>
            <person name="Li M."/>
        </authorList>
    </citation>
    <scope>NUCLEOTIDE SEQUENCE [LARGE SCALE GENOMIC DNA]</scope>
    <source>
        <strain evidence="14">SpSt-732</strain>
    </source>
</reference>
<evidence type="ECO:0000256" key="4">
    <source>
        <dbReference type="ARBA" id="ARBA00022475"/>
    </source>
</evidence>
<feature type="transmembrane region" description="Helical" evidence="13">
    <location>
        <begin position="153"/>
        <end position="175"/>
    </location>
</feature>
<evidence type="ECO:0000256" key="1">
    <source>
        <dbReference type="ARBA" id="ARBA00004651"/>
    </source>
</evidence>